<dbReference type="EMBL" id="HG994590">
    <property type="protein sequence ID" value="CAF2804947.1"/>
    <property type="molecule type" value="Genomic_DNA"/>
</dbReference>
<evidence type="ECO:0000313" key="1">
    <source>
        <dbReference type="EMBL" id="CAF2804947.1"/>
    </source>
</evidence>
<sequence>MKWRVTKERSPSIVLHISICFYTLWTGRGGRENKLIKLYSGLFNDGPQFILKIIFITYYGFDEKGNTIISLSTMTSFIGLIRTVLQFNDRRTGLKLAKQDSIRSICYGLASILIPVGFNNDEMYFQQPNTGIADINLVNPQEMRSSYFLLLYGTSNIFIFFGLAYYTFSRTILEYPISTLMILTQICVGQCYLGLYLHASLSILMRKRETSITTVTDSSIIYWTRPFQ</sequence>
<accession>A0A7R8CFB7</accession>
<gene>
    <name evidence="1" type="ORF">LSAA_3178</name>
</gene>
<evidence type="ECO:0000313" key="2">
    <source>
        <dbReference type="Proteomes" id="UP000675881"/>
    </source>
</evidence>
<name>A0A7R8CFB7_LEPSM</name>
<dbReference type="AlphaFoldDB" id="A0A7R8CFB7"/>
<proteinExistence type="predicted"/>
<reference evidence="1" key="1">
    <citation type="submission" date="2021-02" db="EMBL/GenBank/DDBJ databases">
        <authorList>
            <person name="Bekaert M."/>
        </authorList>
    </citation>
    <scope>NUCLEOTIDE SEQUENCE</scope>
    <source>
        <strain evidence="1">IoA-00</strain>
    </source>
</reference>
<keyword evidence="2" id="KW-1185">Reference proteome</keyword>
<dbReference type="Proteomes" id="UP000675881">
    <property type="component" value="Chromosome 11"/>
</dbReference>
<protein>
    <submittedName>
        <fullName evidence="1">(salmon louse) hypothetical protein</fullName>
    </submittedName>
</protein>
<organism evidence="1 2">
    <name type="scientific">Lepeophtheirus salmonis</name>
    <name type="common">Salmon louse</name>
    <name type="synonym">Caligus salmonis</name>
    <dbReference type="NCBI Taxonomy" id="72036"/>
    <lineage>
        <taxon>Eukaryota</taxon>
        <taxon>Metazoa</taxon>
        <taxon>Ecdysozoa</taxon>
        <taxon>Arthropoda</taxon>
        <taxon>Crustacea</taxon>
        <taxon>Multicrustacea</taxon>
        <taxon>Hexanauplia</taxon>
        <taxon>Copepoda</taxon>
        <taxon>Siphonostomatoida</taxon>
        <taxon>Caligidae</taxon>
        <taxon>Lepeophtheirus</taxon>
    </lineage>
</organism>